<gene>
    <name evidence="1" type="ORF">POPTR_008G139800</name>
</gene>
<evidence type="ECO:0000313" key="2">
    <source>
        <dbReference type="Proteomes" id="UP000006729"/>
    </source>
</evidence>
<evidence type="ECO:0000313" key="1">
    <source>
        <dbReference type="EMBL" id="PNT24548.1"/>
    </source>
</evidence>
<reference evidence="1 2" key="1">
    <citation type="journal article" date="2006" name="Science">
        <title>The genome of black cottonwood, Populus trichocarpa (Torr. &amp; Gray).</title>
        <authorList>
            <person name="Tuskan G.A."/>
            <person name="Difazio S."/>
            <person name="Jansson S."/>
            <person name="Bohlmann J."/>
            <person name="Grigoriev I."/>
            <person name="Hellsten U."/>
            <person name="Putnam N."/>
            <person name="Ralph S."/>
            <person name="Rombauts S."/>
            <person name="Salamov A."/>
            <person name="Schein J."/>
            <person name="Sterck L."/>
            <person name="Aerts A."/>
            <person name="Bhalerao R.R."/>
            <person name="Bhalerao R.P."/>
            <person name="Blaudez D."/>
            <person name="Boerjan W."/>
            <person name="Brun A."/>
            <person name="Brunner A."/>
            <person name="Busov V."/>
            <person name="Campbell M."/>
            <person name="Carlson J."/>
            <person name="Chalot M."/>
            <person name="Chapman J."/>
            <person name="Chen G.L."/>
            <person name="Cooper D."/>
            <person name="Coutinho P.M."/>
            <person name="Couturier J."/>
            <person name="Covert S."/>
            <person name="Cronk Q."/>
            <person name="Cunningham R."/>
            <person name="Davis J."/>
            <person name="Degroeve S."/>
            <person name="Dejardin A."/>
            <person name="Depamphilis C."/>
            <person name="Detter J."/>
            <person name="Dirks B."/>
            <person name="Dubchak I."/>
            <person name="Duplessis S."/>
            <person name="Ehlting J."/>
            <person name="Ellis B."/>
            <person name="Gendler K."/>
            <person name="Goodstein D."/>
            <person name="Gribskov M."/>
            <person name="Grimwood J."/>
            <person name="Groover A."/>
            <person name="Gunter L."/>
            <person name="Hamberger B."/>
            <person name="Heinze B."/>
            <person name="Helariutta Y."/>
            <person name="Henrissat B."/>
            <person name="Holligan D."/>
            <person name="Holt R."/>
            <person name="Huang W."/>
            <person name="Islam-Faridi N."/>
            <person name="Jones S."/>
            <person name="Jones-Rhoades M."/>
            <person name="Jorgensen R."/>
            <person name="Joshi C."/>
            <person name="Kangasjarvi J."/>
            <person name="Karlsson J."/>
            <person name="Kelleher C."/>
            <person name="Kirkpatrick R."/>
            <person name="Kirst M."/>
            <person name="Kohler A."/>
            <person name="Kalluri U."/>
            <person name="Larimer F."/>
            <person name="Leebens-Mack J."/>
            <person name="Leple J.C."/>
            <person name="Locascio P."/>
            <person name="Lou Y."/>
            <person name="Lucas S."/>
            <person name="Martin F."/>
            <person name="Montanini B."/>
            <person name="Napoli C."/>
            <person name="Nelson D.R."/>
            <person name="Nelson C."/>
            <person name="Nieminen K."/>
            <person name="Nilsson O."/>
            <person name="Pereda V."/>
            <person name="Peter G."/>
            <person name="Philippe R."/>
            <person name="Pilate G."/>
            <person name="Poliakov A."/>
            <person name="Razumovskaya J."/>
            <person name="Richardson P."/>
            <person name="Rinaldi C."/>
            <person name="Ritland K."/>
            <person name="Rouze P."/>
            <person name="Ryaboy D."/>
            <person name="Schmutz J."/>
            <person name="Schrader J."/>
            <person name="Segerman B."/>
            <person name="Shin H."/>
            <person name="Siddiqui A."/>
            <person name="Sterky F."/>
            <person name="Terry A."/>
            <person name="Tsai C.J."/>
            <person name="Uberbacher E."/>
            <person name="Unneberg P."/>
            <person name="Vahala J."/>
            <person name="Wall K."/>
            <person name="Wessler S."/>
            <person name="Yang G."/>
            <person name="Yin T."/>
            <person name="Douglas C."/>
            <person name="Marra M."/>
            <person name="Sandberg G."/>
            <person name="Van de Peer Y."/>
            <person name="Rokhsar D."/>
        </authorList>
    </citation>
    <scope>NUCLEOTIDE SEQUENCE [LARGE SCALE GENOMIC DNA]</scope>
    <source>
        <strain evidence="2">cv. Nisqually</strain>
    </source>
</reference>
<keyword evidence="2" id="KW-1185">Reference proteome</keyword>
<dbReference type="Proteomes" id="UP000006729">
    <property type="component" value="Chromosome 8"/>
</dbReference>
<accession>A0A2K1ZGZ5</accession>
<sequence length="68" mass="7777">MPPILLSFSPTYRGHTRFSRILSSRGKFLDVRNRWPKKNLRRYGVGLYPAAFTSTSDSINTVWSSTSP</sequence>
<protein>
    <submittedName>
        <fullName evidence="1">Uncharacterized protein</fullName>
    </submittedName>
</protein>
<dbReference type="EMBL" id="CM009297">
    <property type="protein sequence ID" value="PNT24548.1"/>
    <property type="molecule type" value="Genomic_DNA"/>
</dbReference>
<dbReference type="AlphaFoldDB" id="A0A2K1ZGZ5"/>
<name>A0A2K1ZGZ5_POPTR</name>
<organism evidence="1 2">
    <name type="scientific">Populus trichocarpa</name>
    <name type="common">Western balsam poplar</name>
    <name type="synonym">Populus balsamifera subsp. trichocarpa</name>
    <dbReference type="NCBI Taxonomy" id="3694"/>
    <lineage>
        <taxon>Eukaryota</taxon>
        <taxon>Viridiplantae</taxon>
        <taxon>Streptophyta</taxon>
        <taxon>Embryophyta</taxon>
        <taxon>Tracheophyta</taxon>
        <taxon>Spermatophyta</taxon>
        <taxon>Magnoliopsida</taxon>
        <taxon>eudicotyledons</taxon>
        <taxon>Gunneridae</taxon>
        <taxon>Pentapetalae</taxon>
        <taxon>rosids</taxon>
        <taxon>fabids</taxon>
        <taxon>Malpighiales</taxon>
        <taxon>Salicaceae</taxon>
        <taxon>Saliceae</taxon>
        <taxon>Populus</taxon>
    </lineage>
</organism>
<proteinExistence type="predicted"/>
<dbReference type="InParanoid" id="A0A2K1ZGZ5"/>
<dbReference type="Gramene" id="Potri.008G139800.1.v4.1">
    <property type="protein sequence ID" value="Potri.008G139800.1.v4.1"/>
    <property type="gene ID" value="Potri.008G139800.v4.1"/>
</dbReference>